<dbReference type="Proteomes" id="UP000005467">
    <property type="component" value="Unassembled WGS sequence"/>
</dbReference>
<keyword evidence="2" id="KW-0201">Cytochrome c-type biogenesis</keyword>
<dbReference type="EMBL" id="AEVG01000132">
    <property type="protein sequence ID" value="EFX90930.1"/>
    <property type="molecule type" value="Genomic_DNA"/>
</dbReference>
<evidence type="ECO:0000256" key="2">
    <source>
        <dbReference type="ARBA" id="ARBA00022748"/>
    </source>
</evidence>
<dbReference type="InterPro" id="IPR036249">
    <property type="entry name" value="Thioredoxin-like_sf"/>
</dbReference>
<name>E8KJF2_9PAST</name>
<dbReference type="PANTHER" id="PTHR42852">
    <property type="entry name" value="THIOL:DISULFIDE INTERCHANGE PROTEIN DSBE"/>
    <property type="match status" value="1"/>
</dbReference>
<dbReference type="Pfam" id="PF08534">
    <property type="entry name" value="Redoxin"/>
    <property type="match status" value="1"/>
</dbReference>
<dbReference type="HOGENOM" id="CLU_042529_19_1_6"/>
<evidence type="ECO:0000313" key="7">
    <source>
        <dbReference type="Proteomes" id="UP000005467"/>
    </source>
</evidence>
<proteinExistence type="predicted"/>
<accession>E8KJF2</accession>
<reference evidence="6 7" key="1">
    <citation type="submission" date="2011-01" db="EMBL/GenBank/DDBJ databases">
        <authorList>
            <person name="Muzny D."/>
            <person name="Qin X."/>
            <person name="Deng J."/>
            <person name="Jiang H."/>
            <person name="Liu Y."/>
            <person name="Qu J."/>
            <person name="Song X.-Z."/>
            <person name="Zhang L."/>
            <person name="Thornton R."/>
            <person name="Coyle M."/>
            <person name="Francisco L."/>
            <person name="Jackson L."/>
            <person name="Javaid M."/>
            <person name="Korchina V."/>
            <person name="Kovar C."/>
            <person name="Mata R."/>
            <person name="Mathew T."/>
            <person name="Ngo R."/>
            <person name="Nguyen L."/>
            <person name="Nguyen N."/>
            <person name="Okwuonu G."/>
            <person name="Ongeri F."/>
            <person name="Pham C."/>
            <person name="Simmons D."/>
            <person name="Wilczek-Boney K."/>
            <person name="Hale W."/>
            <person name="Jakkamsetti A."/>
            <person name="Pham P."/>
            <person name="Ruth R."/>
            <person name="San Lucas F."/>
            <person name="Warren J."/>
            <person name="Zhang J."/>
            <person name="Zhao Z."/>
            <person name="Zhou C."/>
            <person name="Zhu D."/>
            <person name="Lee S."/>
            <person name="Bess C."/>
            <person name="Blankenburg K."/>
            <person name="Forbes L."/>
            <person name="Fu Q."/>
            <person name="Gubbala S."/>
            <person name="Hirani K."/>
            <person name="Jayaseelan J.C."/>
            <person name="Lara F."/>
            <person name="Munidasa M."/>
            <person name="Palculict T."/>
            <person name="Patil S."/>
            <person name="Pu L.-L."/>
            <person name="Saada N."/>
            <person name="Tang L."/>
            <person name="Weissenberger G."/>
            <person name="Zhu Y."/>
            <person name="Hemphill L."/>
            <person name="Shang Y."/>
            <person name="Youmans B."/>
            <person name="Ayvaz T."/>
            <person name="Ross M."/>
            <person name="Santibanez J."/>
            <person name="Aqrawi P."/>
            <person name="Gross S."/>
            <person name="Joshi V."/>
            <person name="Fowler G."/>
            <person name="Nazareth L."/>
            <person name="Reid J."/>
            <person name="Worley K."/>
            <person name="Petrosino J."/>
            <person name="Highlander S."/>
            <person name="Gibbs R."/>
        </authorList>
    </citation>
    <scope>NUCLEOTIDE SEQUENCE [LARGE SCALE GENOMIC DNA]</scope>
    <source>
        <strain evidence="6 7">ATCC 25976</strain>
    </source>
</reference>
<dbReference type="InterPro" id="IPR050553">
    <property type="entry name" value="Thioredoxin_ResA/DsbE_sf"/>
</dbReference>
<dbReference type="GO" id="GO:0017004">
    <property type="term" value="P:cytochrome complex assembly"/>
    <property type="evidence" value="ECO:0007669"/>
    <property type="project" value="UniProtKB-KW"/>
</dbReference>
<evidence type="ECO:0000256" key="3">
    <source>
        <dbReference type="ARBA" id="ARBA00023157"/>
    </source>
</evidence>
<comment type="subcellular location">
    <subcellularLocation>
        <location evidence="1">Cell envelope</location>
    </subcellularLocation>
</comment>
<gene>
    <name evidence="6" type="primary">dsbE</name>
    <name evidence="6" type="ORF">HMPREF0027_1969</name>
</gene>
<dbReference type="InterPro" id="IPR013766">
    <property type="entry name" value="Thioredoxin_domain"/>
</dbReference>
<evidence type="ECO:0000256" key="1">
    <source>
        <dbReference type="ARBA" id="ARBA00004196"/>
    </source>
</evidence>
<dbReference type="AlphaFoldDB" id="E8KJF2"/>
<keyword evidence="7" id="KW-1185">Reference proteome</keyword>
<comment type="caution">
    <text evidence="6">The sequence shown here is derived from an EMBL/GenBank/DDBJ whole genome shotgun (WGS) entry which is preliminary data.</text>
</comment>
<evidence type="ECO:0000256" key="4">
    <source>
        <dbReference type="ARBA" id="ARBA00023284"/>
    </source>
</evidence>
<evidence type="ECO:0000313" key="6">
    <source>
        <dbReference type="EMBL" id="EFX90930.1"/>
    </source>
</evidence>
<dbReference type="PANTHER" id="PTHR42852:SF6">
    <property type="entry name" value="THIOL:DISULFIDE INTERCHANGE PROTEIN DSBE"/>
    <property type="match status" value="1"/>
</dbReference>
<dbReference type="GO" id="GO:0016491">
    <property type="term" value="F:oxidoreductase activity"/>
    <property type="evidence" value="ECO:0007669"/>
    <property type="project" value="InterPro"/>
</dbReference>
<feature type="domain" description="Thioredoxin" evidence="5">
    <location>
        <begin position="23"/>
        <end position="178"/>
    </location>
</feature>
<sequence length="180" mass="20715">MNKMKKAFLFLPLLLLVALVAFLTVPLMNKDALAPTEDWRDKPFPEFVGKNLLDPHARLNNNSLPKEPYILNVWASWCTWCIKEFPILLKLKEQGVPIVGLTYTDEPNAARAALNRWGNPFSLIIDDYERGFLIQTLKVSSAPSSYLIDKHGIVRYQQKGYNPDFEKDFLPRLEALRKEP</sequence>
<dbReference type="Gene3D" id="3.40.30.10">
    <property type="entry name" value="Glutaredoxin"/>
    <property type="match status" value="1"/>
</dbReference>
<keyword evidence="4" id="KW-0676">Redox-active center</keyword>
<dbReference type="InterPro" id="IPR013740">
    <property type="entry name" value="Redoxin"/>
</dbReference>
<evidence type="ECO:0000259" key="5">
    <source>
        <dbReference type="PROSITE" id="PS51352"/>
    </source>
</evidence>
<organism evidence="6 7">
    <name type="scientific">Actinobacillus ureae ATCC 25976</name>
    <dbReference type="NCBI Taxonomy" id="887324"/>
    <lineage>
        <taxon>Bacteria</taxon>
        <taxon>Pseudomonadati</taxon>
        <taxon>Pseudomonadota</taxon>
        <taxon>Gammaproteobacteria</taxon>
        <taxon>Pasteurellales</taxon>
        <taxon>Pasteurellaceae</taxon>
        <taxon>Actinobacillus</taxon>
    </lineage>
</organism>
<keyword evidence="3" id="KW-1015">Disulfide bond</keyword>
<dbReference type="SUPFAM" id="SSF52833">
    <property type="entry name" value="Thioredoxin-like"/>
    <property type="match status" value="1"/>
</dbReference>
<dbReference type="GO" id="GO:0030313">
    <property type="term" value="C:cell envelope"/>
    <property type="evidence" value="ECO:0007669"/>
    <property type="project" value="UniProtKB-SubCell"/>
</dbReference>
<protein>
    <submittedName>
        <fullName evidence="6">Periplasmic protein thiol:disulfide oxidoreductase, DsbE subfamily</fullName>
    </submittedName>
</protein>
<dbReference type="PROSITE" id="PS51352">
    <property type="entry name" value="THIOREDOXIN_2"/>
    <property type="match status" value="1"/>
</dbReference>